<protein>
    <submittedName>
        <fullName evidence="2">(wild Malaysian banana) hypothetical protein</fullName>
    </submittedName>
</protein>
<proteinExistence type="predicted"/>
<evidence type="ECO:0000256" key="1">
    <source>
        <dbReference type="SAM" id="MobiDB-lite"/>
    </source>
</evidence>
<feature type="region of interest" description="Disordered" evidence="1">
    <location>
        <begin position="26"/>
        <end position="47"/>
    </location>
</feature>
<reference evidence="2" key="1">
    <citation type="submission" date="2021-03" db="EMBL/GenBank/DDBJ databases">
        <authorList>
            <consortium name="Genoscope - CEA"/>
            <person name="William W."/>
        </authorList>
    </citation>
    <scope>NUCLEOTIDE SEQUENCE</scope>
    <source>
        <strain evidence="2">Doubled-haploid Pahang</strain>
    </source>
</reference>
<evidence type="ECO:0000313" key="2">
    <source>
        <dbReference type="EMBL" id="CAG1862827.1"/>
    </source>
</evidence>
<name>A0A8D7FR43_MUSAM</name>
<dbReference type="AlphaFoldDB" id="A0A8D7FR43"/>
<gene>
    <name evidence="2" type="ORF">GSMUA_77210.1</name>
</gene>
<sequence length="47" mass="5411">MPRVAQEADTMNREIELLITIHTGVLRKQPMRSPPDTQNSSGRHHNF</sequence>
<accession>A0A8D7FR43</accession>
<dbReference type="EMBL" id="HG996467">
    <property type="protein sequence ID" value="CAG1862827.1"/>
    <property type="molecule type" value="Genomic_DNA"/>
</dbReference>
<organism evidence="2">
    <name type="scientific">Musa acuminata subsp. malaccensis</name>
    <name type="common">Wild banana</name>
    <name type="synonym">Musa malaccensis</name>
    <dbReference type="NCBI Taxonomy" id="214687"/>
    <lineage>
        <taxon>Eukaryota</taxon>
        <taxon>Viridiplantae</taxon>
        <taxon>Streptophyta</taxon>
        <taxon>Embryophyta</taxon>
        <taxon>Tracheophyta</taxon>
        <taxon>Spermatophyta</taxon>
        <taxon>Magnoliopsida</taxon>
        <taxon>Liliopsida</taxon>
        <taxon>Zingiberales</taxon>
        <taxon>Musaceae</taxon>
        <taxon>Musa</taxon>
    </lineage>
</organism>